<dbReference type="InterPro" id="IPR028184">
    <property type="entry name" value="VGLL4"/>
</dbReference>
<protein>
    <submittedName>
        <fullName evidence="4">Vestigial like family member 4</fullName>
    </submittedName>
</protein>
<dbReference type="Ensembl" id="ENSCSET00000033831.1">
    <property type="protein sequence ID" value="ENSCSEP00000033397.1"/>
    <property type="gene ID" value="ENSCSEG00000021431.1"/>
</dbReference>
<dbReference type="OrthoDB" id="10040691at2759"/>
<dbReference type="CTD" id="101886496"/>
<dbReference type="STRING" id="244447.ENSCSEP00000033397"/>
<dbReference type="InParanoid" id="A0A3P8X3H1"/>
<evidence type="ECO:0000313" key="4">
    <source>
        <dbReference type="Ensembl" id="ENSCSEP00000033397.1"/>
    </source>
</evidence>
<dbReference type="RefSeq" id="XP_008317684.1">
    <property type="nucleotide sequence ID" value="XM_008319462.2"/>
</dbReference>
<dbReference type="PANTHER" id="PTHR17604:SF6">
    <property type="entry name" value="TRANSCRIPTION COFACTOR VESTIGIAL-LIKE PROTEIN 4"/>
    <property type="match status" value="1"/>
</dbReference>
<name>A0A3P8X3H1_CYNSE</name>
<dbReference type="InterPro" id="IPR006627">
    <property type="entry name" value="TDU_repeat"/>
</dbReference>
<feature type="region of interest" description="Disordered" evidence="3">
    <location>
        <begin position="84"/>
        <end position="111"/>
    </location>
</feature>
<dbReference type="AlphaFoldDB" id="A0A3P8X3H1"/>
<dbReference type="OMA" id="SCDDDHM"/>
<dbReference type="SMART" id="SM00711">
    <property type="entry name" value="TDU"/>
    <property type="match status" value="2"/>
</dbReference>
<comment type="similarity">
    <text evidence="2">Belongs to the vestigial family.</text>
</comment>
<dbReference type="GO" id="GO:0001223">
    <property type="term" value="F:transcription coactivator binding"/>
    <property type="evidence" value="ECO:0007669"/>
    <property type="project" value="TreeGrafter"/>
</dbReference>
<accession>A0A3P8X3H1</accession>
<dbReference type="GeneID" id="103385535"/>
<proteinExistence type="inferred from homology"/>
<dbReference type="Pfam" id="PF15245">
    <property type="entry name" value="VGLL4"/>
    <property type="match status" value="1"/>
</dbReference>
<evidence type="ECO:0000256" key="1">
    <source>
        <dbReference type="ARBA" id="ARBA00002229"/>
    </source>
</evidence>
<reference evidence="4" key="3">
    <citation type="submission" date="2025-09" db="UniProtKB">
        <authorList>
            <consortium name="Ensembl"/>
        </authorList>
    </citation>
    <scope>IDENTIFICATION</scope>
</reference>
<keyword evidence="5" id="KW-1185">Reference proteome</keyword>
<sequence length="258" mass="28383">MLVGIMDLLNSQFLDKMNNNIGRLHYDDESRTASLSTAMPNMTGHPSHCPNKRKYGEEQMDDRINCDDDHMTKMSRLFATQLARPSAGDNSIEPWSRSPVEHVTSSSNGLHGTGMYASVSDYAVDRPLPLTKNSHETGVSSRERSVIGGTLERQQNRPSVIICAPASNRNCNLSHCHMNGCSASQHADQRNTNANTVCDPVIEEHFRRSLGKNYQEAEPVSNSVSITGSVDDHFAKALGDAWFQIKARGGAPQSPDDQ</sequence>
<dbReference type="PANTHER" id="PTHR17604">
    <property type="entry name" value="TRANSCRIPTION COFACTOR VESTIGIAL-LIKE PROTEIN 4"/>
    <property type="match status" value="1"/>
</dbReference>
<dbReference type="Proteomes" id="UP000265120">
    <property type="component" value="Chromosome 10"/>
</dbReference>
<evidence type="ECO:0000256" key="3">
    <source>
        <dbReference type="SAM" id="MobiDB-lite"/>
    </source>
</evidence>
<evidence type="ECO:0000313" key="5">
    <source>
        <dbReference type="Proteomes" id="UP000265120"/>
    </source>
</evidence>
<organism evidence="4 5">
    <name type="scientific">Cynoglossus semilaevis</name>
    <name type="common">Tongue sole</name>
    <dbReference type="NCBI Taxonomy" id="244447"/>
    <lineage>
        <taxon>Eukaryota</taxon>
        <taxon>Metazoa</taxon>
        <taxon>Chordata</taxon>
        <taxon>Craniata</taxon>
        <taxon>Vertebrata</taxon>
        <taxon>Euteleostomi</taxon>
        <taxon>Actinopterygii</taxon>
        <taxon>Neopterygii</taxon>
        <taxon>Teleostei</taxon>
        <taxon>Neoteleostei</taxon>
        <taxon>Acanthomorphata</taxon>
        <taxon>Carangaria</taxon>
        <taxon>Pleuronectiformes</taxon>
        <taxon>Pleuronectoidei</taxon>
        <taxon>Cynoglossidae</taxon>
        <taxon>Cynoglossinae</taxon>
        <taxon>Cynoglossus</taxon>
    </lineage>
</organism>
<reference evidence="4 5" key="1">
    <citation type="journal article" date="2014" name="Nat. Genet.">
        <title>Whole-genome sequence of a flatfish provides insights into ZW sex chromosome evolution and adaptation to a benthic lifestyle.</title>
        <authorList>
            <person name="Chen S."/>
            <person name="Zhang G."/>
            <person name="Shao C."/>
            <person name="Huang Q."/>
            <person name="Liu G."/>
            <person name="Zhang P."/>
            <person name="Song W."/>
            <person name="An N."/>
            <person name="Chalopin D."/>
            <person name="Volff J.N."/>
            <person name="Hong Y."/>
            <person name="Li Q."/>
            <person name="Sha Z."/>
            <person name="Zhou H."/>
            <person name="Xie M."/>
            <person name="Yu Q."/>
            <person name="Liu Y."/>
            <person name="Xiang H."/>
            <person name="Wang N."/>
            <person name="Wu K."/>
            <person name="Yang C."/>
            <person name="Zhou Q."/>
            <person name="Liao X."/>
            <person name="Yang L."/>
            <person name="Hu Q."/>
            <person name="Zhang J."/>
            <person name="Meng L."/>
            <person name="Jin L."/>
            <person name="Tian Y."/>
            <person name="Lian J."/>
            <person name="Yang J."/>
            <person name="Miao G."/>
            <person name="Liu S."/>
            <person name="Liang Z."/>
            <person name="Yan F."/>
            <person name="Li Y."/>
            <person name="Sun B."/>
            <person name="Zhang H."/>
            <person name="Zhang J."/>
            <person name="Zhu Y."/>
            <person name="Du M."/>
            <person name="Zhao Y."/>
            <person name="Schartl M."/>
            <person name="Tang Q."/>
            <person name="Wang J."/>
        </authorList>
    </citation>
    <scope>NUCLEOTIDE SEQUENCE</scope>
</reference>
<reference evidence="4" key="2">
    <citation type="submission" date="2025-08" db="UniProtKB">
        <authorList>
            <consortium name="Ensembl"/>
        </authorList>
    </citation>
    <scope>IDENTIFICATION</scope>
</reference>
<dbReference type="GO" id="GO:0045892">
    <property type="term" value="P:negative regulation of DNA-templated transcription"/>
    <property type="evidence" value="ECO:0007669"/>
    <property type="project" value="TreeGrafter"/>
</dbReference>
<comment type="function">
    <text evidence="1">May act as a specific coactivator for the mammalian TEFs.</text>
</comment>
<evidence type="ECO:0000256" key="2">
    <source>
        <dbReference type="ARBA" id="ARBA00025784"/>
    </source>
</evidence>
<dbReference type="GeneTree" id="ENSGT00390000003282"/>
<dbReference type="KEGG" id="csem:103385535"/>